<sequence length="470" mass="54202">MKGEKKKVHFKRGKKKGCKKKITYFIVVVISLEDSKWKFNIDNETQSGFSMRFFLRHRTGLLGNKKVVLLYSITWMTTFGLLLMLSVAWFGHGSYSTLSRAISEWNIVVPSIHFLLMYFLLPRYDDIWHLRQEIQFLCIGLFLNGLSFILYVQFSPPIPNSVNYAFFLLVIDQTSIIGSAVTMFMVLYRSKLPTNVFSLYFFIQTQKNKANLHRLRSVSDQKEKGGHDKPKPRSGDASLRTVVASAEGFSAFCRHATREFNVENVLWLVESEQFLRAHLRFLKAEELRSDLLKVEFTDSVPQSTIVNAKGTSKIKTQATITDVWRQALQLFQKYILETAVFALFQFSQHTAKFWIPESNEANQNKSEVSSPSTSPVMSSSKGVDFSVEISEERPSDDDNEEVARYLSKNKKIEDLFVLFDQSRKEVYKIISLGVFSRFRKTEEYQQLTKANATEKELSVSTSVSFNYKVF</sequence>
<accession>X6MUK5</accession>
<feature type="transmembrane region" description="Helical" evidence="2">
    <location>
        <begin position="164"/>
        <end position="188"/>
    </location>
</feature>
<evidence type="ECO:0000256" key="2">
    <source>
        <dbReference type="SAM" id="Phobius"/>
    </source>
</evidence>
<dbReference type="InterPro" id="IPR036305">
    <property type="entry name" value="RGS_sf"/>
</dbReference>
<dbReference type="AlphaFoldDB" id="X6MUK5"/>
<dbReference type="EMBL" id="ASPP01017236">
    <property type="protein sequence ID" value="ETO17132.1"/>
    <property type="molecule type" value="Genomic_DNA"/>
</dbReference>
<organism evidence="4 5">
    <name type="scientific">Reticulomyxa filosa</name>
    <dbReference type="NCBI Taxonomy" id="46433"/>
    <lineage>
        <taxon>Eukaryota</taxon>
        <taxon>Sar</taxon>
        <taxon>Rhizaria</taxon>
        <taxon>Retaria</taxon>
        <taxon>Foraminifera</taxon>
        <taxon>Monothalamids</taxon>
        <taxon>Reticulomyxidae</taxon>
        <taxon>Reticulomyxa</taxon>
    </lineage>
</organism>
<feature type="compositionally biased region" description="Low complexity" evidence="1">
    <location>
        <begin position="366"/>
        <end position="380"/>
    </location>
</feature>
<dbReference type="SUPFAM" id="SSF48097">
    <property type="entry name" value="Regulator of G-protein signaling, RGS"/>
    <property type="match status" value="1"/>
</dbReference>
<gene>
    <name evidence="4" type="ORF">RFI_20203</name>
</gene>
<feature type="transmembrane region" description="Helical" evidence="2">
    <location>
        <begin position="68"/>
        <end position="90"/>
    </location>
</feature>
<dbReference type="PROSITE" id="PS50132">
    <property type="entry name" value="RGS"/>
    <property type="match status" value="1"/>
</dbReference>
<evidence type="ECO:0000313" key="5">
    <source>
        <dbReference type="Proteomes" id="UP000023152"/>
    </source>
</evidence>
<dbReference type="InterPro" id="IPR016137">
    <property type="entry name" value="RGS"/>
</dbReference>
<name>X6MUK5_RETFI</name>
<dbReference type="Gene3D" id="1.10.167.10">
    <property type="entry name" value="Regulator of G-protein Signalling 4, domain 2"/>
    <property type="match status" value="1"/>
</dbReference>
<proteinExistence type="predicted"/>
<evidence type="ECO:0000313" key="4">
    <source>
        <dbReference type="EMBL" id="ETO17132.1"/>
    </source>
</evidence>
<comment type="caution">
    <text evidence="4">The sequence shown here is derived from an EMBL/GenBank/DDBJ whole genome shotgun (WGS) entry which is preliminary data.</text>
</comment>
<feature type="transmembrane region" description="Helical" evidence="2">
    <location>
        <begin position="102"/>
        <end position="121"/>
    </location>
</feature>
<feature type="region of interest" description="Disordered" evidence="1">
    <location>
        <begin position="362"/>
        <end position="381"/>
    </location>
</feature>
<feature type="transmembrane region" description="Helical" evidence="2">
    <location>
        <begin position="133"/>
        <end position="152"/>
    </location>
</feature>
<feature type="domain" description="RGS" evidence="3">
    <location>
        <begin position="400"/>
        <end position="448"/>
    </location>
</feature>
<keyword evidence="2" id="KW-0472">Membrane</keyword>
<keyword evidence="2" id="KW-1133">Transmembrane helix</keyword>
<evidence type="ECO:0000256" key="1">
    <source>
        <dbReference type="SAM" id="MobiDB-lite"/>
    </source>
</evidence>
<keyword evidence="2" id="KW-0812">Transmembrane</keyword>
<reference evidence="4 5" key="1">
    <citation type="journal article" date="2013" name="Curr. Biol.">
        <title>The Genome of the Foraminiferan Reticulomyxa filosa.</title>
        <authorList>
            <person name="Glockner G."/>
            <person name="Hulsmann N."/>
            <person name="Schleicher M."/>
            <person name="Noegel A.A."/>
            <person name="Eichinger L."/>
            <person name="Gallinger C."/>
            <person name="Pawlowski J."/>
            <person name="Sierra R."/>
            <person name="Euteneuer U."/>
            <person name="Pillet L."/>
            <person name="Moustafa A."/>
            <person name="Platzer M."/>
            <person name="Groth M."/>
            <person name="Szafranski K."/>
            <person name="Schliwa M."/>
        </authorList>
    </citation>
    <scope>NUCLEOTIDE SEQUENCE [LARGE SCALE GENOMIC DNA]</scope>
</reference>
<evidence type="ECO:0000259" key="3">
    <source>
        <dbReference type="PROSITE" id="PS50132"/>
    </source>
</evidence>
<keyword evidence="5" id="KW-1185">Reference proteome</keyword>
<protein>
    <recommendedName>
        <fullName evidence="3">RGS domain-containing protein</fullName>
    </recommendedName>
</protein>
<dbReference type="Proteomes" id="UP000023152">
    <property type="component" value="Unassembled WGS sequence"/>
</dbReference>
<feature type="compositionally biased region" description="Basic and acidic residues" evidence="1">
    <location>
        <begin position="217"/>
        <end position="234"/>
    </location>
</feature>
<feature type="region of interest" description="Disordered" evidence="1">
    <location>
        <begin position="214"/>
        <end position="237"/>
    </location>
</feature>
<dbReference type="InterPro" id="IPR044926">
    <property type="entry name" value="RGS_subdomain_2"/>
</dbReference>